<comment type="function">
    <text evidence="4">Catalyzes the transfer of acetyl from acetyl-CoA to desacetylmycothiol (Cys-GlcN-Ins) to form mycothiol.</text>
</comment>
<keyword evidence="7" id="KW-1185">Reference proteome</keyword>
<proteinExistence type="inferred from homology"/>
<feature type="binding site" evidence="4">
    <location>
        <position position="46"/>
    </location>
    <ligand>
        <name>1D-myo-inositol 2-(L-cysteinylamino)-2-deoxy-alpha-D-glucopyranoside</name>
        <dbReference type="ChEBI" id="CHEBI:58887"/>
    </ligand>
</feature>
<dbReference type="InterPro" id="IPR016181">
    <property type="entry name" value="Acyl_CoA_acyltransferase"/>
</dbReference>
<dbReference type="PANTHER" id="PTHR43420">
    <property type="entry name" value="ACETYLTRANSFERASE"/>
    <property type="match status" value="1"/>
</dbReference>
<feature type="domain" description="N-acetyltransferase" evidence="5">
    <location>
        <begin position="26"/>
        <end position="186"/>
    </location>
</feature>
<accession>A0A2A8D8I3</accession>
<organism evidence="6 7">
    <name type="scientific">Rothia dentocariosa</name>
    <dbReference type="NCBI Taxonomy" id="2047"/>
    <lineage>
        <taxon>Bacteria</taxon>
        <taxon>Bacillati</taxon>
        <taxon>Actinomycetota</taxon>
        <taxon>Actinomycetes</taxon>
        <taxon>Micrococcales</taxon>
        <taxon>Micrococcaceae</taxon>
        <taxon>Rothia</taxon>
    </lineage>
</organism>
<dbReference type="AlphaFoldDB" id="A0A2A8D8I3"/>
<evidence type="ECO:0000256" key="4">
    <source>
        <dbReference type="HAMAP-Rule" id="MF_01698"/>
    </source>
</evidence>
<evidence type="ECO:0000313" key="7">
    <source>
        <dbReference type="Proteomes" id="UP000219947"/>
    </source>
</evidence>
<feature type="domain" description="N-acetyltransferase" evidence="5">
    <location>
        <begin position="189"/>
        <end position="372"/>
    </location>
</feature>
<comment type="catalytic activity">
    <reaction evidence="4">
        <text>1D-myo-inositol 2-(L-cysteinylamino)-2-deoxy-alpha-D-glucopyranoside + acetyl-CoA = mycothiol + CoA + H(+)</text>
        <dbReference type="Rhea" id="RHEA:26172"/>
        <dbReference type="ChEBI" id="CHEBI:15378"/>
        <dbReference type="ChEBI" id="CHEBI:16768"/>
        <dbReference type="ChEBI" id="CHEBI:57287"/>
        <dbReference type="ChEBI" id="CHEBI:57288"/>
        <dbReference type="ChEBI" id="CHEBI:58887"/>
        <dbReference type="EC" id="2.3.1.189"/>
    </reaction>
</comment>
<dbReference type="GO" id="GO:0010125">
    <property type="term" value="P:mycothiol biosynthetic process"/>
    <property type="evidence" value="ECO:0007669"/>
    <property type="project" value="UniProtKB-UniRule"/>
</dbReference>
<dbReference type="PANTHER" id="PTHR43420:SF12">
    <property type="entry name" value="N-ACETYLTRANSFERASE DOMAIN-CONTAINING PROTEIN"/>
    <property type="match status" value="1"/>
</dbReference>
<feature type="binding site" evidence="4">
    <location>
        <position position="277"/>
    </location>
    <ligand>
        <name>1D-myo-inositol 2-(L-cysteinylamino)-2-deoxy-alpha-D-glucopyranoside</name>
        <dbReference type="ChEBI" id="CHEBI:58887"/>
    </ligand>
</feature>
<sequence length="379" mass="40827">MAASPENFTLDSGHYENMPLNAELLEHFTQFARAVQKHDGTPAFSEQTLVELSKAVRGESLVKPQVFAFTPAADNSELQAVLVAVPSPEDSDEPGVLEAAVHPQMRGQGFGSAFFTRVIEDLGSETANYNLWVHGSATDTGIESPANELAEAAGFTPVRVLYKMVLPLDEQTRENLAELSDARTLPDSLELRTFTPADETPWLRVNAEAFAEHPEQGRLTLADLRERTSSDWFRPEGFFLISEREDPHNIAAFTWTKIPTAQTEPGQPLDDLVPAGEIYVVGVSPNAQGSGLGRTVTLRALAYLALASDENGEPLHAIELYVDADNAPALKLYESLGFAVATVDRMYAPERGSGKSSSNGVDAGVLSAVTTAVISTGSI</sequence>
<comment type="subunit">
    <text evidence="4">Monomer.</text>
</comment>
<dbReference type="NCBIfam" id="TIGR03448">
    <property type="entry name" value="mycothiol_MshD"/>
    <property type="match status" value="1"/>
</dbReference>
<comment type="caution">
    <text evidence="6">The sequence shown here is derived from an EMBL/GenBank/DDBJ whole genome shotgun (WGS) entry which is preliminary data.</text>
</comment>
<evidence type="ECO:0000259" key="5">
    <source>
        <dbReference type="PROSITE" id="PS51186"/>
    </source>
</evidence>
<evidence type="ECO:0000256" key="2">
    <source>
        <dbReference type="ARBA" id="ARBA00022737"/>
    </source>
</evidence>
<dbReference type="InterPro" id="IPR017813">
    <property type="entry name" value="Mycothiol_AcTrfase"/>
</dbReference>
<dbReference type="EC" id="2.3.1.189" evidence="4"/>
<comment type="similarity">
    <text evidence="4">Belongs to the acetyltransferase family. MshD subfamily.</text>
</comment>
<dbReference type="HAMAP" id="MF_01698">
    <property type="entry name" value="MshD"/>
    <property type="match status" value="1"/>
</dbReference>
<feature type="binding site" evidence="4">
    <location>
        <position position="257"/>
    </location>
    <ligand>
        <name>1D-myo-inositol 2-(L-cysteinylamino)-2-deoxy-alpha-D-glucopyranoside</name>
        <dbReference type="ChEBI" id="CHEBI:58887"/>
    </ligand>
</feature>
<dbReference type="GO" id="GO:0035447">
    <property type="term" value="F:mycothiol synthase activity"/>
    <property type="evidence" value="ECO:0007669"/>
    <property type="project" value="UniProtKB-UniRule"/>
</dbReference>
<protein>
    <recommendedName>
        <fullName evidence="4">Mycothiol acetyltransferase</fullName>
        <shortName evidence="4">MSH acetyltransferase</shortName>
        <ecNumber evidence="4">2.3.1.189</ecNumber>
    </recommendedName>
    <alternativeName>
        <fullName evidence="4">Mycothiol synthase</fullName>
    </alternativeName>
</protein>
<feature type="binding site" evidence="4">
    <location>
        <begin position="288"/>
        <end position="294"/>
    </location>
    <ligand>
        <name>acetyl-CoA</name>
        <dbReference type="ChEBI" id="CHEBI:57288"/>
        <label>2</label>
    </ligand>
</feature>
<feature type="binding site" evidence="4">
    <location>
        <begin position="99"/>
        <end position="101"/>
    </location>
    <ligand>
        <name>acetyl-CoA</name>
        <dbReference type="ChEBI" id="CHEBI:57288"/>
        <label>1</label>
    </ligand>
</feature>
<evidence type="ECO:0000256" key="1">
    <source>
        <dbReference type="ARBA" id="ARBA00022679"/>
    </source>
</evidence>
<dbReference type="EMBL" id="PDEV01000001">
    <property type="protein sequence ID" value="PEN17305.1"/>
    <property type="molecule type" value="Genomic_DNA"/>
</dbReference>
<feature type="binding site" evidence="4">
    <location>
        <position position="321"/>
    </location>
    <ligand>
        <name>1D-myo-inositol 2-(L-cysteinylamino)-2-deoxy-alpha-D-glucopyranoside</name>
        <dbReference type="ChEBI" id="CHEBI:58887"/>
    </ligand>
</feature>
<dbReference type="Gene3D" id="3.40.630.30">
    <property type="match status" value="1"/>
</dbReference>
<reference evidence="6" key="1">
    <citation type="submission" date="2017-10" db="EMBL/GenBank/DDBJ databases">
        <title>Kefir isolates.</title>
        <authorList>
            <person name="Kim Y."/>
            <person name="Blasche S."/>
        </authorList>
    </citation>
    <scope>NUCLEOTIDE SEQUENCE [LARGE SCALE GENOMIC DNA]</scope>
    <source>
        <strain evidence="6">OG2-2</strain>
    </source>
</reference>
<dbReference type="CDD" id="cd04301">
    <property type="entry name" value="NAT_SF"/>
    <property type="match status" value="1"/>
</dbReference>
<feature type="binding site" evidence="4">
    <location>
        <position position="215"/>
    </location>
    <ligand>
        <name>1D-myo-inositol 2-(L-cysteinylamino)-2-deoxy-alpha-D-glucopyranoside</name>
        <dbReference type="ChEBI" id="CHEBI:58887"/>
    </ligand>
</feature>
<evidence type="ECO:0000256" key="3">
    <source>
        <dbReference type="ARBA" id="ARBA00023315"/>
    </source>
</evidence>
<dbReference type="Pfam" id="PF00583">
    <property type="entry name" value="Acetyltransf_1"/>
    <property type="match status" value="1"/>
</dbReference>
<dbReference type="InterPro" id="IPR050680">
    <property type="entry name" value="YpeA/RimI_acetyltransf"/>
</dbReference>
<dbReference type="Proteomes" id="UP000219947">
    <property type="component" value="Unassembled WGS sequence"/>
</dbReference>
<dbReference type="RefSeq" id="WP_098042463.1">
    <property type="nucleotide sequence ID" value="NZ_CAURLQ010000011.1"/>
</dbReference>
<evidence type="ECO:0000313" key="6">
    <source>
        <dbReference type="EMBL" id="PEN17305.1"/>
    </source>
</evidence>
<dbReference type="SUPFAM" id="SSF55729">
    <property type="entry name" value="Acyl-CoA N-acyltransferases (Nat)"/>
    <property type="match status" value="1"/>
</dbReference>
<gene>
    <name evidence="4 6" type="primary">mshD</name>
    <name evidence="6" type="ORF">CRM92_04655</name>
</gene>
<dbReference type="InterPro" id="IPR000182">
    <property type="entry name" value="GNAT_dom"/>
</dbReference>
<feature type="binding site" evidence="4">
    <location>
        <begin position="281"/>
        <end position="283"/>
    </location>
    <ligand>
        <name>acetyl-CoA</name>
        <dbReference type="ChEBI" id="CHEBI:57288"/>
        <label>2</label>
    </ligand>
</feature>
<comment type="caution">
    <text evidence="4">Lacks conserved residue(s) required for the propagation of feature annotation.</text>
</comment>
<keyword evidence="1 4" id="KW-0808">Transferase</keyword>
<feature type="binding site" evidence="4">
    <location>
        <begin position="326"/>
        <end position="331"/>
    </location>
    <ligand>
        <name>acetyl-CoA</name>
        <dbReference type="ChEBI" id="CHEBI:57288"/>
        <label>2</label>
    </ligand>
</feature>
<keyword evidence="3 4" id="KW-0012">Acyltransferase</keyword>
<name>A0A2A8D8I3_9MICC</name>
<dbReference type="PROSITE" id="PS51186">
    <property type="entry name" value="GNAT"/>
    <property type="match status" value="2"/>
</dbReference>
<keyword evidence="2 4" id="KW-0677">Repeat</keyword>